<gene>
    <name evidence="2" type="ORF">SAMN02745171_00116</name>
</gene>
<dbReference type="AlphaFoldDB" id="A0A1T4KMY2"/>
<dbReference type="STRING" id="29524.SAMN02745171_00116"/>
<evidence type="ECO:0000313" key="3">
    <source>
        <dbReference type="Proteomes" id="UP000190121"/>
    </source>
</evidence>
<organism evidence="2 3">
    <name type="scientific">Porphyromonas circumdentaria</name>
    <dbReference type="NCBI Taxonomy" id="29524"/>
    <lineage>
        <taxon>Bacteria</taxon>
        <taxon>Pseudomonadati</taxon>
        <taxon>Bacteroidota</taxon>
        <taxon>Bacteroidia</taxon>
        <taxon>Bacteroidales</taxon>
        <taxon>Porphyromonadaceae</taxon>
        <taxon>Porphyromonas</taxon>
    </lineage>
</organism>
<evidence type="ECO:0000313" key="2">
    <source>
        <dbReference type="EMBL" id="SJZ43766.1"/>
    </source>
</evidence>
<evidence type="ECO:0000259" key="1">
    <source>
        <dbReference type="Pfam" id="PF03432"/>
    </source>
</evidence>
<keyword evidence="3" id="KW-1185">Reference proteome</keyword>
<dbReference type="EMBL" id="FUXE01000001">
    <property type="protein sequence ID" value="SJZ43766.1"/>
    <property type="molecule type" value="Genomic_DNA"/>
</dbReference>
<dbReference type="RefSeq" id="WP_078736085.1">
    <property type="nucleotide sequence ID" value="NZ_FUXE01000001.1"/>
</dbReference>
<name>A0A1T4KMY2_9PORP</name>
<protein>
    <submittedName>
        <fullName evidence="2">Relaxase/Mobilisation nuclease domain-containing protein</fullName>
    </submittedName>
</protein>
<proteinExistence type="predicted"/>
<dbReference type="Pfam" id="PF03432">
    <property type="entry name" value="Relaxase"/>
    <property type="match status" value="1"/>
</dbReference>
<accession>A0A1T4KMY2</accession>
<dbReference type="OrthoDB" id="1525197at2"/>
<sequence length="305" mass="34515">MIAKIIKGTSFSGVLAYVLGKQEGKARVLYAEGVRRDASSHEIANDFALQASMRPNVKKIVCHTILSFSAEDAERLDDKTMNNLAIQYLQKMGYGHTQYLIVRHLDREHPHVHICINRIDNNGKTISDSNEKYRSTKVCKEITEANQLKWGEGKEAVKRNRLRGNDRLRYEIFDTIKTVLPRCQNWDELSSALRRQGIDIQFKTKGQTDQVEGVLFCKDGVSFSGSHIDRSCSYSKLSFALEQNAKQAPHPSSETESFIGELGEAIEDLGEGLFDSNAPAVDVAELVFQRKLRNQANKKLKRRKL</sequence>
<feature type="domain" description="MobA/VirD2-like nuclease" evidence="1">
    <location>
        <begin position="17"/>
        <end position="148"/>
    </location>
</feature>
<reference evidence="3" key="1">
    <citation type="submission" date="2017-02" db="EMBL/GenBank/DDBJ databases">
        <authorList>
            <person name="Varghese N."/>
            <person name="Submissions S."/>
        </authorList>
    </citation>
    <scope>NUCLEOTIDE SEQUENCE [LARGE SCALE GENOMIC DNA]</scope>
    <source>
        <strain evidence="3">ATCC 51356</strain>
    </source>
</reference>
<dbReference type="Proteomes" id="UP000190121">
    <property type="component" value="Unassembled WGS sequence"/>
</dbReference>
<dbReference type="InterPro" id="IPR005094">
    <property type="entry name" value="Endonuclease_MobA/VirD2"/>
</dbReference>